<dbReference type="InterPro" id="IPR029006">
    <property type="entry name" value="ADF-H/Gelsolin-like_dom_sf"/>
</dbReference>
<organism evidence="8">
    <name type="scientific">Paramoeba aestuarina</name>
    <dbReference type="NCBI Taxonomy" id="180227"/>
    <lineage>
        <taxon>Eukaryota</taxon>
        <taxon>Amoebozoa</taxon>
        <taxon>Discosea</taxon>
        <taxon>Flabellinia</taxon>
        <taxon>Dactylopodida</taxon>
        <taxon>Paramoebidae</taxon>
        <taxon>Paramoeba</taxon>
    </lineage>
</organism>
<comment type="subcellular location">
    <subcellularLocation>
        <location evidence="1">Cytoplasm</location>
        <location evidence="1">Cytoskeleton</location>
    </subcellularLocation>
</comment>
<dbReference type="PANTHER" id="PTHR10829:SF56">
    <property type="entry name" value="ADF-H DOMAIN-CONTAINING PROTEIN"/>
    <property type="match status" value="1"/>
</dbReference>
<evidence type="ECO:0000313" key="8">
    <source>
        <dbReference type="EMBL" id="CAE2337770.1"/>
    </source>
</evidence>
<dbReference type="PROSITE" id="PS51263">
    <property type="entry name" value="ADF_H"/>
    <property type="match status" value="2"/>
</dbReference>
<dbReference type="GO" id="GO:0051015">
    <property type="term" value="F:actin filament binding"/>
    <property type="evidence" value="ECO:0007669"/>
    <property type="project" value="TreeGrafter"/>
</dbReference>
<evidence type="ECO:0000256" key="5">
    <source>
        <dbReference type="ARBA" id="ARBA00038052"/>
    </source>
</evidence>
<sequence>MASGLQIEDESQLREIIEKVRDENDKTDWVVLGYTSKNEVKTVGFGEGGLSEFHKQLDDSKVLFGVLSFRAEDGDSYNTAKNILITWIGNDVGGGMAKARAGAHRSFLRDFIQETANVACELQANTLEELNHDNVGQAICRTRGGVYTSARSGTAQQPKKSGGGTNQFQFLDPEAADAALQKVASSKNSFAIFAYVKDQKGVAEHILSGEGGIEDLAPHWPPSDRAYFVYHSIVFDLGGKDVGMGTHNKFVVVTMIGDSVSPIARARTAGQRQEFIDYIKNGCPYHTEFQPNDTSDLKTSEIMAKFA</sequence>
<evidence type="ECO:0000256" key="3">
    <source>
        <dbReference type="ARBA" id="ARBA00023203"/>
    </source>
</evidence>
<feature type="domain" description="ADF-H" evidence="7">
    <location>
        <begin position="168"/>
        <end position="307"/>
    </location>
</feature>
<dbReference type="FunFam" id="3.40.20.10:FF:000018">
    <property type="entry name" value="Coactosin-like 1"/>
    <property type="match status" value="1"/>
</dbReference>
<protein>
    <recommendedName>
        <fullName evidence="6">Coactosin</fullName>
    </recommendedName>
</protein>
<dbReference type="SUPFAM" id="SSF55753">
    <property type="entry name" value="Actin depolymerizing proteins"/>
    <property type="match status" value="2"/>
</dbReference>
<evidence type="ECO:0000259" key="7">
    <source>
        <dbReference type="PROSITE" id="PS51263"/>
    </source>
</evidence>
<comment type="similarity">
    <text evidence="5">Belongs to the actin-binding proteins ADF family. Coactosin subfamily.</text>
</comment>
<name>A0A7S4U894_9EUKA</name>
<dbReference type="CDD" id="cd11282">
    <property type="entry name" value="ADF_coactosin_like"/>
    <property type="match status" value="1"/>
</dbReference>
<keyword evidence="4" id="KW-0206">Cytoskeleton</keyword>
<feature type="domain" description="ADF-H" evidence="7">
    <location>
        <begin position="4"/>
        <end position="140"/>
    </location>
</feature>
<dbReference type="InterPro" id="IPR002108">
    <property type="entry name" value="ADF-H"/>
</dbReference>
<dbReference type="GO" id="GO:0005884">
    <property type="term" value="C:actin filament"/>
    <property type="evidence" value="ECO:0007669"/>
    <property type="project" value="TreeGrafter"/>
</dbReference>
<dbReference type="GO" id="GO:0030427">
    <property type="term" value="C:site of polarized growth"/>
    <property type="evidence" value="ECO:0007669"/>
    <property type="project" value="TreeGrafter"/>
</dbReference>
<keyword evidence="2" id="KW-0963">Cytoplasm</keyword>
<dbReference type="EMBL" id="HBKR01038152">
    <property type="protein sequence ID" value="CAE2337770.1"/>
    <property type="molecule type" value="Transcribed_RNA"/>
</dbReference>
<evidence type="ECO:0000256" key="2">
    <source>
        <dbReference type="ARBA" id="ARBA00022490"/>
    </source>
</evidence>
<dbReference type="PANTHER" id="PTHR10829">
    <property type="entry name" value="CORTACTIN AND DREBRIN"/>
    <property type="match status" value="1"/>
</dbReference>
<accession>A0A7S4U894</accession>
<dbReference type="GO" id="GO:0030864">
    <property type="term" value="C:cortical actin cytoskeleton"/>
    <property type="evidence" value="ECO:0007669"/>
    <property type="project" value="TreeGrafter"/>
</dbReference>
<dbReference type="SMART" id="SM00102">
    <property type="entry name" value="ADF"/>
    <property type="match status" value="2"/>
</dbReference>
<dbReference type="AlphaFoldDB" id="A0A7S4U894"/>
<evidence type="ECO:0000256" key="1">
    <source>
        <dbReference type="ARBA" id="ARBA00004245"/>
    </source>
</evidence>
<evidence type="ECO:0000256" key="4">
    <source>
        <dbReference type="ARBA" id="ARBA00023212"/>
    </source>
</evidence>
<reference evidence="8" key="1">
    <citation type="submission" date="2021-01" db="EMBL/GenBank/DDBJ databases">
        <authorList>
            <person name="Corre E."/>
            <person name="Pelletier E."/>
            <person name="Niang G."/>
            <person name="Scheremetjew M."/>
            <person name="Finn R."/>
            <person name="Kale V."/>
            <person name="Holt S."/>
            <person name="Cochrane G."/>
            <person name="Meng A."/>
            <person name="Brown T."/>
            <person name="Cohen L."/>
        </authorList>
    </citation>
    <scope>NUCLEOTIDE SEQUENCE</scope>
    <source>
        <strain evidence="8">SoJaBio B1-5/56/2</strain>
    </source>
</reference>
<dbReference type="Pfam" id="PF00241">
    <property type="entry name" value="Cofilin_ADF"/>
    <property type="match status" value="2"/>
</dbReference>
<gene>
    <name evidence="8" type="ORF">NAES01612_LOCUS24901</name>
</gene>
<dbReference type="Gene3D" id="3.40.20.10">
    <property type="entry name" value="Severin"/>
    <property type="match status" value="2"/>
</dbReference>
<dbReference type="GO" id="GO:0030833">
    <property type="term" value="P:regulation of actin filament polymerization"/>
    <property type="evidence" value="ECO:0007669"/>
    <property type="project" value="TreeGrafter"/>
</dbReference>
<proteinExistence type="inferred from homology"/>
<keyword evidence="3" id="KW-0009">Actin-binding</keyword>
<evidence type="ECO:0000256" key="6">
    <source>
        <dbReference type="ARBA" id="ARBA00069392"/>
    </source>
</evidence>